<evidence type="ECO:0000256" key="1">
    <source>
        <dbReference type="SAM" id="SignalP"/>
    </source>
</evidence>
<evidence type="ECO:0000313" key="3">
    <source>
        <dbReference type="Proteomes" id="UP001167796"/>
    </source>
</evidence>
<accession>A0ABT9A8U8</accession>
<proteinExistence type="predicted"/>
<gene>
    <name evidence="2" type="ORF">Q5H92_07865</name>
</gene>
<dbReference type="InterPro" id="IPR032342">
    <property type="entry name" value="DUF4861"/>
</dbReference>
<organism evidence="2 3">
    <name type="scientific">Hymenobacter mellowenesis</name>
    <dbReference type="NCBI Taxonomy" id="3063995"/>
    <lineage>
        <taxon>Bacteria</taxon>
        <taxon>Pseudomonadati</taxon>
        <taxon>Bacteroidota</taxon>
        <taxon>Cytophagia</taxon>
        <taxon>Cytophagales</taxon>
        <taxon>Hymenobacteraceae</taxon>
        <taxon>Hymenobacter</taxon>
    </lineage>
</organism>
<dbReference type="EMBL" id="JAUQSX010000003">
    <property type="protein sequence ID" value="MDO7846267.1"/>
    <property type="molecule type" value="Genomic_DNA"/>
</dbReference>
<sequence>MRLPFLTSSAAGLLLAASLLSAAPPAVDSLAFTVRNPLKLDRRAETISLPAARLAALLKKYGAQNLLVKDAVGNILVSQAVDNNGDGTVDELLLQTDIKASATLKFTVSGNPNGAARQPKSPVTTFARLVPERTDDYTWENDRVAFRTYGPEAERLVVAKQPGGTLTSGMDCWLKRVPYSIIDKWYAANVKEVGYYHIDHGEGYDPYHVGDSRGFAGIGVWDQDSLYVSRNFISYKTLANGPIRTLFELRYAPWQANGLTITEKKLLSIDLGSNLTRFEEHISADKPLLNVTIGITLHAEPKGVRGEVKGEPRQGWFRYWEPMDDAFLGTGVVLAPGQVQSWKDRRTRAKEQSHLLVMATPQAGKLVYYAGFGWTKSGQFATAADWDQYLADYSKRLAAPLEVRFGSK</sequence>
<comment type="caution">
    <text evidence="2">The sequence shown here is derived from an EMBL/GenBank/DDBJ whole genome shotgun (WGS) entry which is preliminary data.</text>
</comment>
<dbReference type="Proteomes" id="UP001167796">
    <property type="component" value="Unassembled WGS sequence"/>
</dbReference>
<protein>
    <submittedName>
        <fullName evidence="2">DUF4861 domain-containing protein</fullName>
    </submittedName>
</protein>
<feature type="signal peptide" evidence="1">
    <location>
        <begin position="1"/>
        <end position="22"/>
    </location>
</feature>
<dbReference type="Pfam" id="PF16153">
    <property type="entry name" value="DUF4861"/>
    <property type="match status" value="1"/>
</dbReference>
<feature type="chain" id="PRO_5045055330" evidence="1">
    <location>
        <begin position="23"/>
        <end position="408"/>
    </location>
</feature>
<keyword evidence="3" id="KW-1185">Reference proteome</keyword>
<evidence type="ECO:0000313" key="2">
    <source>
        <dbReference type="EMBL" id="MDO7846267.1"/>
    </source>
</evidence>
<dbReference type="RefSeq" id="WP_305010956.1">
    <property type="nucleotide sequence ID" value="NZ_JAUQSX010000003.1"/>
</dbReference>
<name>A0ABT9A8U8_9BACT</name>
<keyword evidence="1" id="KW-0732">Signal</keyword>
<reference evidence="2" key="1">
    <citation type="submission" date="2023-07" db="EMBL/GenBank/DDBJ databases">
        <authorList>
            <person name="Kim M.K."/>
        </authorList>
    </citation>
    <scope>NUCLEOTIDE SEQUENCE</scope>
    <source>
        <strain evidence="2">M29</strain>
    </source>
</reference>